<gene>
    <name evidence="3" type="ORF">CRE_07420</name>
    <name evidence="4" type="ORF">GCK72_023631</name>
</gene>
<sequence>MSEGSKLTPNDIVVLELCKILDKTGDFLRQTNARNEILMSLFEPSDDFKKECSEMKEKYMDEAKKFEELLARMNAAPEVDRSHASASVAPQLAIAMDQEPVQDEIEIPVHKGEEEVSKKEGTSEKDRNEPLV</sequence>
<reference evidence="4 6" key="2">
    <citation type="submission" date="2019-12" db="EMBL/GenBank/DDBJ databases">
        <title>Chromosome-level assembly of the Caenorhabditis remanei genome.</title>
        <authorList>
            <person name="Teterina A.A."/>
            <person name="Willis J.H."/>
            <person name="Phillips P.C."/>
        </authorList>
    </citation>
    <scope>NUCLEOTIDE SEQUENCE [LARGE SCALE GENOMIC DNA]</scope>
    <source>
        <strain evidence="4 6">PX506</strain>
        <tissue evidence="4">Whole organism</tissue>
    </source>
</reference>
<evidence type="ECO:0000256" key="2">
    <source>
        <dbReference type="SAM" id="MobiDB-lite"/>
    </source>
</evidence>
<dbReference type="HOGENOM" id="CLU_1919001_0_0_1"/>
<dbReference type="KEGG" id="crq:GCK72_023631"/>
<dbReference type="Proteomes" id="UP000483820">
    <property type="component" value="Chromosome X"/>
</dbReference>
<dbReference type="RefSeq" id="XP_003109584.1">
    <property type="nucleotide sequence ID" value="XM_003109536.1"/>
</dbReference>
<organism evidence="5">
    <name type="scientific">Caenorhabditis remanei</name>
    <name type="common">Caenorhabditis vulgaris</name>
    <dbReference type="NCBI Taxonomy" id="31234"/>
    <lineage>
        <taxon>Eukaryota</taxon>
        <taxon>Metazoa</taxon>
        <taxon>Ecdysozoa</taxon>
        <taxon>Nematoda</taxon>
        <taxon>Chromadorea</taxon>
        <taxon>Rhabditida</taxon>
        <taxon>Rhabditina</taxon>
        <taxon>Rhabditomorpha</taxon>
        <taxon>Rhabditoidea</taxon>
        <taxon>Rhabditidae</taxon>
        <taxon>Peloderinae</taxon>
        <taxon>Caenorhabditis</taxon>
    </lineage>
</organism>
<evidence type="ECO:0000256" key="1">
    <source>
        <dbReference type="SAM" id="Coils"/>
    </source>
</evidence>
<dbReference type="EMBL" id="DS268422">
    <property type="protein sequence ID" value="EFO89726.1"/>
    <property type="molecule type" value="Genomic_DNA"/>
</dbReference>
<feature type="coiled-coil region" evidence="1">
    <location>
        <begin position="49"/>
        <end position="76"/>
    </location>
</feature>
<evidence type="ECO:0000313" key="6">
    <source>
        <dbReference type="Proteomes" id="UP000483820"/>
    </source>
</evidence>
<evidence type="ECO:0000313" key="5">
    <source>
        <dbReference type="Proteomes" id="UP000008281"/>
    </source>
</evidence>
<feature type="compositionally biased region" description="Basic and acidic residues" evidence="2">
    <location>
        <begin position="107"/>
        <end position="132"/>
    </location>
</feature>
<feature type="region of interest" description="Disordered" evidence="2">
    <location>
        <begin position="105"/>
        <end position="132"/>
    </location>
</feature>
<name>E3M241_CAERE</name>
<reference evidence="3" key="1">
    <citation type="submission" date="2007-07" db="EMBL/GenBank/DDBJ databases">
        <title>PCAP assembly of the Caenorhabditis remanei genome.</title>
        <authorList>
            <consortium name="The Caenorhabditis remanei Sequencing Consortium"/>
            <person name="Wilson R.K."/>
        </authorList>
    </citation>
    <scope>NUCLEOTIDE SEQUENCE [LARGE SCALE GENOMIC DNA]</scope>
    <source>
        <strain evidence="3">PB4641</strain>
    </source>
</reference>
<dbReference type="Proteomes" id="UP000008281">
    <property type="component" value="Unassembled WGS sequence"/>
</dbReference>
<keyword evidence="1" id="KW-0175">Coiled coil</keyword>
<accession>E3M241</accession>
<dbReference type="EMBL" id="WUAV01000006">
    <property type="protein sequence ID" value="KAF1747170.1"/>
    <property type="molecule type" value="Genomic_DNA"/>
</dbReference>
<proteinExistence type="predicted"/>
<dbReference type="AlphaFoldDB" id="E3M241"/>
<dbReference type="InParanoid" id="E3M241"/>
<evidence type="ECO:0000313" key="4">
    <source>
        <dbReference type="EMBL" id="KAF1747170.1"/>
    </source>
</evidence>
<evidence type="ECO:0000313" key="3">
    <source>
        <dbReference type="EMBL" id="EFO89726.1"/>
    </source>
</evidence>
<dbReference type="GeneID" id="9803508"/>
<dbReference type="CTD" id="9803508"/>
<protein>
    <submittedName>
        <fullName evidence="3">Uncharacterized protein</fullName>
    </submittedName>
</protein>
<keyword evidence="5" id="KW-1185">Reference proteome</keyword>